<feature type="region of interest" description="Disordered" evidence="1">
    <location>
        <begin position="1"/>
        <end position="79"/>
    </location>
</feature>
<name>A0A5B7CPD2_PORTR</name>
<dbReference type="Proteomes" id="UP000324222">
    <property type="component" value="Unassembled WGS sequence"/>
</dbReference>
<dbReference type="AlphaFoldDB" id="A0A5B7CPD2"/>
<organism evidence="2 3">
    <name type="scientific">Portunus trituberculatus</name>
    <name type="common">Swimming crab</name>
    <name type="synonym">Neptunus trituberculatus</name>
    <dbReference type="NCBI Taxonomy" id="210409"/>
    <lineage>
        <taxon>Eukaryota</taxon>
        <taxon>Metazoa</taxon>
        <taxon>Ecdysozoa</taxon>
        <taxon>Arthropoda</taxon>
        <taxon>Crustacea</taxon>
        <taxon>Multicrustacea</taxon>
        <taxon>Malacostraca</taxon>
        <taxon>Eumalacostraca</taxon>
        <taxon>Eucarida</taxon>
        <taxon>Decapoda</taxon>
        <taxon>Pleocyemata</taxon>
        <taxon>Brachyura</taxon>
        <taxon>Eubrachyura</taxon>
        <taxon>Portunoidea</taxon>
        <taxon>Portunidae</taxon>
        <taxon>Portuninae</taxon>
        <taxon>Portunus</taxon>
    </lineage>
</organism>
<evidence type="ECO:0000256" key="1">
    <source>
        <dbReference type="SAM" id="MobiDB-lite"/>
    </source>
</evidence>
<protein>
    <submittedName>
        <fullName evidence="2">Uncharacterized protein</fullName>
    </submittedName>
</protein>
<dbReference type="EMBL" id="VSRR010000070">
    <property type="protein sequence ID" value="MPC09453.1"/>
    <property type="molecule type" value="Genomic_DNA"/>
</dbReference>
<evidence type="ECO:0000313" key="2">
    <source>
        <dbReference type="EMBL" id="MPC09453.1"/>
    </source>
</evidence>
<reference evidence="2 3" key="1">
    <citation type="submission" date="2019-05" db="EMBL/GenBank/DDBJ databases">
        <title>Another draft genome of Portunus trituberculatus and its Hox gene families provides insights of decapod evolution.</title>
        <authorList>
            <person name="Jeong J.-H."/>
            <person name="Song I."/>
            <person name="Kim S."/>
            <person name="Choi T."/>
            <person name="Kim D."/>
            <person name="Ryu S."/>
            <person name="Kim W."/>
        </authorList>
    </citation>
    <scope>NUCLEOTIDE SEQUENCE [LARGE SCALE GENOMIC DNA]</scope>
    <source>
        <tissue evidence="2">Muscle</tissue>
    </source>
</reference>
<proteinExistence type="predicted"/>
<gene>
    <name evidence="2" type="ORF">E2C01_002065</name>
</gene>
<accession>A0A5B7CPD2</accession>
<sequence>MWSPAQPSPFLRQHVEAKATPSRGRGDNSGGPRPIKVSREHLRRLKPGPVMTALASRPGADRSERRHHTMEGGRAPLDTNPLLYSSLSFAYQDGRL</sequence>
<comment type="caution">
    <text evidence="2">The sequence shown here is derived from an EMBL/GenBank/DDBJ whole genome shotgun (WGS) entry which is preliminary data.</text>
</comment>
<evidence type="ECO:0000313" key="3">
    <source>
        <dbReference type="Proteomes" id="UP000324222"/>
    </source>
</evidence>
<keyword evidence="3" id="KW-1185">Reference proteome</keyword>